<name>A0A0Q3P6V3_BRADI</name>
<dbReference type="Proteomes" id="UP000008810">
    <property type="component" value="Chromosome 5"/>
</dbReference>
<protein>
    <submittedName>
        <fullName evidence="2 3">Uncharacterized protein</fullName>
    </submittedName>
</protein>
<feature type="compositionally biased region" description="Basic residues" evidence="1">
    <location>
        <begin position="67"/>
        <end position="87"/>
    </location>
</feature>
<feature type="region of interest" description="Disordered" evidence="1">
    <location>
        <begin position="1"/>
        <end position="87"/>
    </location>
</feature>
<reference evidence="2 3" key="1">
    <citation type="journal article" date="2010" name="Nature">
        <title>Genome sequencing and analysis of the model grass Brachypodium distachyon.</title>
        <authorList>
            <consortium name="International Brachypodium Initiative"/>
        </authorList>
    </citation>
    <scope>NUCLEOTIDE SEQUENCE [LARGE SCALE GENOMIC DNA]</scope>
    <source>
        <strain evidence="2 3">Bd21</strain>
    </source>
</reference>
<dbReference type="EnsemblPlants" id="KQJ84697">
    <property type="protein sequence ID" value="KQJ84697"/>
    <property type="gene ID" value="BRADI_5g22321v3"/>
</dbReference>
<dbReference type="AlphaFoldDB" id="A0A0Q3P6V3"/>
<dbReference type="Gramene" id="KQJ84697">
    <property type="protein sequence ID" value="KQJ84697"/>
    <property type="gene ID" value="BRADI_5g22321v3"/>
</dbReference>
<dbReference type="EMBL" id="CM000884">
    <property type="protein sequence ID" value="KQJ84697.1"/>
    <property type="molecule type" value="Genomic_DNA"/>
</dbReference>
<evidence type="ECO:0000256" key="1">
    <source>
        <dbReference type="SAM" id="MobiDB-lite"/>
    </source>
</evidence>
<evidence type="ECO:0000313" key="2">
    <source>
        <dbReference type="EMBL" id="KQJ84697.1"/>
    </source>
</evidence>
<accession>A0A0Q3P6V3</accession>
<evidence type="ECO:0000313" key="4">
    <source>
        <dbReference type="Proteomes" id="UP000008810"/>
    </source>
</evidence>
<gene>
    <name evidence="2" type="ORF">BRADI_5g22321v3</name>
</gene>
<keyword evidence="4" id="KW-1185">Reference proteome</keyword>
<sequence>MSEAFRKSTSTSMGRSELGGGGEKSFTPFAAGTKGPPLSPTPSAVAGAEGGRGEGGGDGDGREAGFRRRSLASRRRARAPGRRKRRWSPAAAAWDRGLRVAAMRIR</sequence>
<feature type="compositionally biased region" description="Gly residues" evidence="1">
    <location>
        <begin position="48"/>
        <end position="58"/>
    </location>
</feature>
<proteinExistence type="predicted"/>
<reference evidence="2" key="2">
    <citation type="submission" date="2017-06" db="EMBL/GenBank/DDBJ databases">
        <title>WGS assembly of Brachypodium distachyon.</title>
        <authorList>
            <consortium name="The International Brachypodium Initiative"/>
            <person name="Lucas S."/>
            <person name="Harmon-Smith M."/>
            <person name="Lail K."/>
            <person name="Tice H."/>
            <person name="Grimwood J."/>
            <person name="Bruce D."/>
            <person name="Barry K."/>
            <person name="Shu S."/>
            <person name="Lindquist E."/>
            <person name="Wang M."/>
            <person name="Pitluck S."/>
            <person name="Vogel J.P."/>
            <person name="Garvin D.F."/>
            <person name="Mockler T.C."/>
            <person name="Schmutz J."/>
            <person name="Rokhsar D."/>
            <person name="Bevan M.W."/>
        </authorList>
    </citation>
    <scope>NUCLEOTIDE SEQUENCE</scope>
    <source>
        <strain evidence="2">Bd21</strain>
    </source>
</reference>
<evidence type="ECO:0000313" key="3">
    <source>
        <dbReference type="EnsemblPlants" id="KQJ84697"/>
    </source>
</evidence>
<organism evidence="2">
    <name type="scientific">Brachypodium distachyon</name>
    <name type="common">Purple false brome</name>
    <name type="synonym">Trachynia distachya</name>
    <dbReference type="NCBI Taxonomy" id="15368"/>
    <lineage>
        <taxon>Eukaryota</taxon>
        <taxon>Viridiplantae</taxon>
        <taxon>Streptophyta</taxon>
        <taxon>Embryophyta</taxon>
        <taxon>Tracheophyta</taxon>
        <taxon>Spermatophyta</taxon>
        <taxon>Magnoliopsida</taxon>
        <taxon>Liliopsida</taxon>
        <taxon>Poales</taxon>
        <taxon>Poaceae</taxon>
        <taxon>BOP clade</taxon>
        <taxon>Pooideae</taxon>
        <taxon>Stipodae</taxon>
        <taxon>Brachypodieae</taxon>
        <taxon>Brachypodium</taxon>
    </lineage>
</organism>
<reference evidence="3" key="3">
    <citation type="submission" date="2018-08" db="UniProtKB">
        <authorList>
            <consortium name="EnsemblPlants"/>
        </authorList>
    </citation>
    <scope>IDENTIFICATION</scope>
    <source>
        <strain evidence="3">cv. Bd21</strain>
    </source>
</reference>
<dbReference type="InParanoid" id="A0A0Q3P6V3"/>